<name>A0A0A9BHK6_ARUDO</name>
<sequence length="94" mass="10513">MHTVVYMSSTDASSHITAESKPAASLSNSCYFLQLFQCHVIMQNVLEVWAETGHRRTVFLDKENPTCKLLINHLSASSDVLGEQCQNLLSQIFP</sequence>
<organism evidence="1">
    <name type="scientific">Arundo donax</name>
    <name type="common">Giant reed</name>
    <name type="synonym">Donax arundinaceus</name>
    <dbReference type="NCBI Taxonomy" id="35708"/>
    <lineage>
        <taxon>Eukaryota</taxon>
        <taxon>Viridiplantae</taxon>
        <taxon>Streptophyta</taxon>
        <taxon>Embryophyta</taxon>
        <taxon>Tracheophyta</taxon>
        <taxon>Spermatophyta</taxon>
        <taxon>Magnoliopsida</taxon>
        <taxon>Liliopsida</taxon>
        <taxon>Poales</taxon>
        <taxon>Poaceae</taxon>
        <taxon>PACMAD clade</taxon>
        <taxon>Arundinoideae</taxon>
        <taxon>Arundineae</taxon>
        <taxon>Arundo</taxon>
    </lineage>
</organism>
<dbReference type="EMBL" id="GBRH01237200">
    <property type="protein sequence ID" value="JAD60695.1"/>
    <property type="molecule type" value="Transcribed_RNA"/>
</dbReference>
<accession>A0A0A9BHK6</accession>
<evidence type="ECO:0000313" key="1">
    <source>
        <dbReference type="EMBL" id="JAD60695.1"/>
    </source>
</evidence>
<dbReference type="AlphaFoldDB" id="A0A0A9BHK6"/>
<reference evidence="1" key="2">
    <citation type="journal article" date="2015" name="Data Brief">
        <title>Shoot transcriptome of the giant reed, Arundo donax.</title>
        <authorList>
            <person name="Barrero R.A."/>
            <person name="Guerrero F.D."/>
            <person name="Moolhuijzen P."/>
            <person name="Goolsby J.A."/>
            <person name="Tidwell J."/>
            <person name="Bellgard S.E."/>
            <person name="Bellgard M.I."/>
        </authorList>
    </citation>
    <scope>NUCLEOTIDE SEQUENCE</scope>
    <source>
        <tissue evidence="1">Shoot tissue taken approximately 20 cm above the soil surface</tissue>
    </source>
</reference>
<proteinExistence type="predicted"/>
<reference evidence="1" key="1">
    <citation type="submission" date="2014-09" db="EMBL/GenBank/DDBJ databases">
        <authorList>
            <person name="Magalhaes I.L.F."/>
            <person name="Oliveira U."/>
            <person name="Santos F.R."/>
            <person name="Vidigal T.H.D.A."/>
            <person name="Brescovit A.D."/>
            <person name="Santos A.J."/>
        </authorList>
    </citation>
    <scope>NUCLEOTIDE SEQUENCE</scope>
    <source>
        <tissue evidence="1">Shoot tissue taken approximately 20 cm above the soil surface</tissue>
    </source>
</reference>
<protein>
    <submittedName>
        <fullName evidence="1">Uncharacterized protein</fullName>
    </submittedName>
</protein>